<evidence type="ECO:0000313" key="2">
    <source>
        <dbReference type="Proteomes" id="UP000256373"/>
    </source>
</evidence>
<gene>
    <name evidence="1" type="ORF">DSL64_19940</name>
</gene>
<name>A0A3D8Y6W5_9BACT</name>
<dbReference type="EMBL" id="QNUL01000019">
    <property type="protein sequence ID" value="REA58640.1"/>
    <property type="molecule type" value="Genomic_DNA"/>
</dbReference>
<dbReference type="Proteomes" id="UP000256373">
    <property type="component" value="Unassembled WGS sequence"/>
</dbReference>
<sequence>MVRRNNCAPITRAYQHCLHTSKIYQKGLVPRLKACN</sequence>
<keyword evidence="2" id="KW-1185">Reference proteome</keyword>
<reference evidence="1 2" key="1">
    <citation type="submission" date="2018-07" db="EMBL/GenBank/DDBJ databases">
        <title>Dyadobacter roseus sp. nov., isolated from rose rhizosphere soil.</title>
        <authorList>
            <person name="Chen L."/>
        </authorList>
    </citation>
    <scope>NUCLEOTIDE SEQUENCE [LARGE SCALE GENOMIC DNA]</scope>
    <source>
        <strain evidence="1 2">RS19</strain>
    </source>
</reference>
<proteinExistence type="predicted"/>
<accession>A0A3D8Y6W5</accession>
<dbReference type="AlphaFoldDB" id="A0A3D8Y6W5"/>
<organism evidence="1 2">
    <name type="scientific">Dyadobacter luteus</name>
    <dbReference type="NCBI Taxonomy" id="2259619"/>
    <lineage>
        <taxon>Bacteria</taxon>
        <taxon>Pseudomonadati</taxon>
        <taxon>Bacteroidota</taxon>
        <taxon>Cytophagia</taxon>
        <taxon>Cytophagales</taxon>
        <taxon>Spirosomataceae</taxon>
        <taxon>Dyadobacter</taxon>
    </lineage>
</organism>
<comment type="caution">
    <text evidence="1">The sequence shown here is derived from an EMBL/GenBank/DDBJ whole genome shotgun (WGS) entry which is preliminary data.</text>
</comment>
<evidence type="ECO:0000313" key="1">
    <source>
        <dbReference type="EMBL" id="REA58640.1"/>
    </source>
</evidence>
<protein>
    <submittedName>
        <fullName evidence="1">Uncharacterized protein</fullName>
    </submittedName>
</protein>